<dbReference type="PROSITE" id="PS51257">
    <property type="entry name" value="PROKAR_LIPOPROTEIN"/>
    <property type="match status" value="1"/>
</dbReference>
<keyword evidence="2" id="KW-0732">Signal</keyword>
<name>A0A941AJV1_9ACTN</name>
<feature type="region of interest" description="Disordered" evidence="1">
    <location>
        <begin position="56"/>
        <end position="112"/>
    </location>
</feature>
<comment type="caution">
    <text evidence="3">The sequence shown here is derived from an EMBL/GenBank/DDBJ whole genome shotgun (WGS) entry which is preliminary data.</text>
</comment>
<dbReference type="AlphaFoldDB" id="A0A941AJV1"/>
<dbReference type="RefSeq" id="WP_210155855.1">
    <property type="nucleotide sequence ID" value="NZ_JAFCNB010000005.1"/>
</dbReference>
<evidence type="ECO:0000313" key="3">
    <source>
        <dbReference type="EMBL" id="MBP2704563.1"/>
    </source>
</evidence>
<gene>
    <name evidence="3" type="ORF">JOL79_12130</name>
</gene>
<organism evidence="3 4">
    <name type="scientific">Microbispora oryzae</name>
    <dbReference type="NCBI Taxonomy" id="2806554"/>
    <lineage>
        <taxon>Bacteria</taxon>
        <taxon>Bacillati</taxon>
        <taxon>Actinomycetota</taxon>
        <taxon>Actinomycetes</taxon>
        <taxon>Streptosporangiales</taxon>
        <taxon>Streptosporangiaceae</taxon>
        <taxon>Microbispora</taxon>
    </lineage>
</organism>
<evidence type="ECO:0000313" key="4">
    <source>
        <dbReference type="Proteomes" id="UP000674234"/>
    </source>
</evidence>
<dbReference type="Proteomes" id="UP000674234">
    <property type="component" value="Unassembled WGS sequence"/>
</dbReference>
<feature type="signal peptide" evidence="2">
    <location>
        <begin position="1"/>
        <end position="36"/>
    </location>
</feature>
<sequence>MTRMTLMTCPTRTNRATSLAALGAAALSLIALTACGGGSGTASASGRTGQVASLVTASPAGSTSGNTSGTTSATTATGTSSTTAAASGGDTASQGQSSDEEKRPQLRLDSTPEEITKLRMAYATCLKDHGAPDHVARTDADEKAETAARKACENKMPLLPPEMDPQRNPHYADAVRKQVKCMKDRGLKVSLVPSTTSDPNNISWRLDSMPGEDVPLQDIQDDCRIAGFGGGRALAPGPA</sequence>
<feature type="compositionally biased region" description="Low complexity" evidence="1">
    <location>
        <begin position="56"/>
        <end position="97"/>
    </location>
</feature>
<evidence type="ECO:0008006" key="5">
    <source>
        <dbReference type="Google" id="ProtNLM"/>
    </source>
</evidence>
<evidence type="ECO:0000256" key="1">
    <source>
        <dbReference type="SAM" id="MobiDB-lite"/>
    </source>
</evidence>
<reference evidence="3" key="1">
    <citation type="submission" date="2021-02" db="EMBL/GenBank/DDBJ databases">
        <title>Draft genome sequence of Microbispora sp. RL4-1S isolated from rice leaves in Thailand.</title>
        <authorList>
            <person name="Muangham S."/>
            <person name="Duangmal K."/>
        </authorList>
    </citation>
    <scope>NUCLEOTIDE SEQUENCE</scope>
    <source>
        <strain evidence="3">RL4-1S</strain>
    </source>
</reference>
<evidence type="ECO:0000256" key="2">
    <source>
        <dbReference type="SAM" id="SignalP"/>
    </source>
</evidence>
<feature type="chain" id="PRO_5039190418" description="Lipoprotein" evidence="2">
    <location>
        <begin position="37"/>
        <end position="239"/>
    </location>
</feature>
<protein>
    <recommendedName>
        <fullName evidence="5">Lipoprotein</fullName>
    </recommendedName>
</protein>
<accession>A0A941AJV1</accession>
<keyword evidence="4" id="KW-1185">Reference proteome</keyword>
<proteinExistence type="predicted"/>
<dbReference type="EMBL" id="JAFCNB010000005">
    <property type="protein sequence ID" value="MBP2704563.1"/>
    <property type="molecule type" value="Genomic_DNA"/>
</dbReference>